<reference evidence="1" key="1">
    <citation type="submission" date="2021-06" db="EMBL/GenBank/DDBJ databases">
        <authorList>
            <person name="Kallberg Y."/>
            <person name="Tangrot J."/>
            <person name="Rosling A."/>
        </authorList>
    </citation>
    <scope>NUCLEOTIDE SEQUENCE</scope>
    <source>
        <strain evidence="1">CL551</strain>
    </source>
</reference>
<keyword evidence="2" id="KW-1185">Reference proteome</keyword>
<accession>A0A9N8YN30</accession>
<dbReference type="Proteomes" id="UP000789342">
    <property type="component" value="Unassembled WGS sequence"/>
</dbReference>
<gene>
    <name evidence="1" type="ORF">AMORRO_LOCUS239</name>
</gene>
<evidence type="ECO:0000313" key="1">
    <source>
        <dbReference type="EMBL" id="CAG8440458.1"/>
    </source>
</evidence>
<evidence type="ECO:0000313" key="2">
    <source>
        <dbReference type="Proteomes" id="UP000789342"/>
    </source>
</evidence>
<proteinExistence type="predicted"/>
<comment type="caution">
    <text evidence="1">The sequence shown here is derived from an EMBL/GenBank/DDBJ whole genome shotgun (WGS) entry which is preliminary data.</text>
</comment>
<organism evidence="1 2">
    <name type="scientific">Acaulospora morrowiae</name>
    <dbReference type="NCBI Taxonomy" id="94023"/>
    <lineage>
        <taxon>Eukaryota</taxon>
        <taxon>Fungi</taxon>
        <taxon>Fungi incertae sedis</taxon>
        <taxon>Mucoromycota</taxon>
        <taxon>Glomeromycotina</taxon>
        <taxon>Glomeromycetes</taxon>
        <taxon>Diversisporales</taxon>
        <taxon>Acaulosporaceae</taxon>
        <taxon>Acaulospora</taxon>
    </lineage>
</organism>
<dbReference type="AlphaFoldDB" id="A0A9N8YN30"/>
<sequence>MQTTRNLDKDICYKIRSLLEKNNQLEEINEEKNLMCFNTKDSKLGKAAVDNLKTAFCNLKPVCMPILEVSSEEFDEMVETSAKELEDNSSYFDLVRAYGRKKGNI</sequence>
<name>A0A9N8YN30_9GLOM</name>
<protein>
    <submittedName>
        <fullName evidence="1">11104_t:CDS:1</fullName>
    </submittedName>
</protein>
<dbReference type="OrthoDB" id="2013972at2759"/>
<dbReference type="EMBL" id="CAJVPV010000057">
    <property type="protein sequence ID" value="CAG8440458.1"/>
    <property type="molecule type" value="Genomic_DNA"/>
</dbReference>